<dbReference type="AlphaFoldDB" id="A0A0A9G0D5"/>
<proteinExistence type="predicted"/>
<organism evidence="2">
    <name type="scientific">Arundo donax</name>
    <name type="common">Giant reed</name>
    <name type="synonym">Donax arundinaceus</name>
    <dbReference type="NCBI Taxonomy" id="35708"/>
    <lineage>
        <taxon>Eukaryota</taxon>
        <taxon>Viridiplantae</taxon>
        <taxon>Streptophyta</taxon>
        <taxon>Embryophyta</taxon>
        <taxon>Tracheophyta</taxon>
        <taxon>Spermatophyta</taxon>
        <taxon>Magnoliopsida</taxon>
        <taxon>Liliopsida</taxon>
        <taxon>Poales</taxon>
        <taxon>Poaceae</taxon>
        <taxon>PACMAD clade</taxon>
        <taxon>Arundinoideae</taxon>
        <taxon>Arundineae</taxon>
        <taxon>Arundo</taxon>
    </lineage>
</organism>
<feature type="compositionally biased region" description="Basic residues" evidence="1">
    <location>
        <begin position="71"/>
        <end position="84"/>
    </location>
</feature>
<name>A0A0A9G0D5_ARUDO</name>
<evidence type="ECO:0000313" key="2">
    <source>
        <dbReference type="EMBL" id="JAE16006.1"/>
    </source>
</evidence>
<reference evidence="2" key="2">
    <citation type="journal article" date="2015" name="Data Brief">
        <title>Shoot transcriptome of the giant reed, Arundo donax.</title>
        <authorList>
            <person name="Barrero R.A."/>
            <person name="Guerrero F.D."/>
            <person name="Moolhuijzen P."/>
            <person name="Goolsby J.A."/>
            <person name="Tidwell J."/>
            <person name="Bellgard S.E."/>
            <person name="Bellgard M.I."/>
        </authorList>
    </citation>
    <scope>NUCLEOTIDE SEQUENCE</scope>
    <source>
        <tissue evidence="2">Shoot tissue taken approximately 20 cm above the soil surface</tissue>
    </source>
</reference>
<reference evidence="2" key="1">
    <citation type="submission" date="2014-09" db="EMBL/GenBank/DDBJ databases">
        <authorList>
            <person name="Magalhaes I.L.F."/>
            <person name="Oliveira U."/>
            <person name="Santos F.R."/>
            <person name="Vidigal T.H.D.A."/>
            <person name="Brescovit A.D."/>
            <person name="Santos A.J."/>
        </authorList>
    </citation>
    <scope>NUCLEOTIDE SEQUENCE</scope>
    <source>
        <tissue evidence="2">Shoot tissue taken approximately 20 cm above the soil surface</tissue>
    </source>
</reference>
<sequence length="84" mass="9289">MILLGHMNYEHGKDPGALCVHECHKSRDYIASCKQSGSVLWIGISEVNKVSGGFARARRAASAWEGGTRHGGTRRRRRGGARRR</sequence>
<accession>A0A0A9G0D5</accession>
<evidence type="ECO:0000256" key="1">
    <source>
        <dbReference type="SAM" id="MobiDB-lite"/>
    </source>
</evidence>
<protein>
    <submittedName>
        <fullName evidence="2">Uncharacterized protein</fullName>
    </submittedName>
</protein>
<dbReference type="EMBL" id="GBRH01181890">
    <property type="protein sequence ID" value="JAE16006.1"/>
    <property type="molecule type" value="Transcribed_RNA"/>
</dbReference>
<feature type="region of interest" description="Disordered" evidence="1">
    <location>
        <begin position="61"/>
        <end position="84"/>
    </location>
</feature>